<accession>A0A844ZYA8</accession>
<protein>
    <recommendedName>
        <fullName evidence="6">Type VI secretion protein</fullName>
    </recommendedName>
</protein>
<dbReference type="InterPro" id="IPR033645">
    <property type="entry name" value="VirB9/CagX/TrbG_C"/>
</dbReference>
<dbReference type="InterPro" id="IPR010258">
    <property type="entry name" value="Conjugal_tfr_TrbG/VirB9/CagX"/>
</dbReference>
<dbReference type="AlphaFoldDB" id="A0A844ZYA8"/>
<keyword evidence="5" id="KW-1185">Reference proteome</keyword>
<dbReference type="CDD" id="cd06911">
    <property type="entry name" value="VirB9_CagX_TrbG"/>
    <property type="match status" value="1"/>
</dbReference>
<evidence type="ECO:0000313" key="5">
    <source>
        <dbReference type="Proteomes" id="UP000460626"/>
    </source>
</evidence>
<reference evidence="4 5" key="1">
    <citation type="submission" date="2019-12" db="EMBL/GenBank/DDBJ databases">
        <title>Genomic-based taxomic classification of the family Erythrobacteraceae.</title>
        <authorList>
            <person name="Xu L."/>
        </authorList>
    </citation>
    <scope>NUCLEOTIDE SEQUENCE [LARGE SCALE GENOMIC DNA]</scope>
    <source>
        <strain evidence="4 5">RC4-10-4</strain>
    </source>
</reference>
<gene>
    <name evidence="4" type="ORF">GRI62_04535</name>
</gene>
<organism evidence="4 5">
    <name type="scientific">Aurantiacibacter arachoides</name>
    <dbReference type="NCBI Taxonomy" id="1850444"/>
    <lineage>
        <taxon>Bacteria</taxon>
        <taxon>Pseudomonadati</taxon>
        <taxon>Pseudomonadota</taxon>
        <taxon>Alphaproteobacteria</taxon>
        <taxon>Sphingomonadales</taxon>
        <taxon>Erythrobacteraceae</taxon>
        <taxon>Aurantiacibacter</taxon>
    </lineage>
</organism>
<sequence>MRRALALVLLALAPPASAQVVPDIELDNPRLQTMNWTEGQEVLLTVMPNTGLTVMLERGENIQRVTLSDEGAFQVRISEESDTLLILPLDADATAQMQVFTDRRTYPFTVRTGTGLTAAYLVRFAYDRVPTPSLRTVAAAVPEGPTWSYRTRGDTVVRPLAIRDDARRTYITYGPEQALPAVLAVGQTGEEELVNGYMRGDVYVIDRVYGTLVFRLDDERATATRNAEPDPAP</sequence>
<dbReference type="Gene3D" id="2.60.40.2500">
    <property type="match status" value="1"/>
</dbReference>
<dbReference type="InterPro" id="IPR038161">
    <property type="entry name" value="VirB9/CagX/TrbG_C_sf"/>
</dbReference>
<keyword evidence="2 3" id="KW-0732">Signal</keyword>
<comment type="similarity">
    <text evidence="1">Belongs to the TrbG/VirB9 family.</text>
</comment>
<evidence type="ECO:0000256" key="1">
    <source>
        <dbReference type="ARBA" id="ARBA00006135"/>
    </source>
</evidence>
<name>A0A844ZYA8_9SPHN</name>
<evidence type="ECO:0000313" key="4">
    <source>
        <dbReference type="EMBL" id="MXO92875.1"/>
    </source>
</evidence>
<dbReference type="Proteomes" id="UP000460626">
    <property type="component" value="Unassembled WGS sequence"/>
</dbReference>
<evidence type="ECO:0000256" key="3">
    <source>
        <dbReference type="SAM" id="SignalP"/>
    </source>
</evidence>
<comment type="caution">
    <text evidence="4">The sequence shown here is derived from an EMBL/GenBank/DDBJ whole genome shotgun (WGS) entry which is preliminary data.</text>
</comment>
<dbReference type="Pfam" id="PF03524">
    <property type="entry name" value="CagX"/>
    <property type="match status" value="1"/>
</dbReference>
<dbReference type="EMBL" id="WTYH01000001">
    <property type="protein sequence ID" value="MXO92875.1"/>
    <property type="molecule type" value="Genomic_DNA"/>
</dbReference>
<dbReference type="RefSeq" id="WP_131452203.1">
    <property type="nucleotide sequence ID" value="NZ_BMJK01000001.1"/>
</dbReference>
<dbReference type="OrthoDB" id="7390264at2"/>
<evidence type="ECO:0008006" key="6">
    <source>
        <dbReference type="Google" id="ProtNLM"/>
    </source>
</evidence>
<feature type="signal peptide" evidence="3">
    <location>
        <begin position="1"/>
        <end position="18"/>
    </location>
</feature>
<evidence type="ECO:0000256" key="2">
    <source>
        <dbReference type="ARBA" id="ARBA00022729"/>
    </source>
</evidence>
<feature type="chain" id="PRO_5032484942" description="Type VI secretion protein" evidence="3">
    <location>
        <begin position="19"/>
        <end position="233"/>
    </location>
</feature>
<proteinExistence type="inferred from homology"/>